<reference evidence="2" key="1">
    <citation type="submission" date="2016-04" db="UniProtKB">
        <authorList>
            <consortium name="WormBaseParasite"/>
        </authorList>
    </citation>
    <scope>IDENTIFICATION</scope>
</reference>
<dbReference type="GO" id="GO:0005737">
    <property type="term" value="C:cytoplasm"/>
    <property type="evidence" value="ECO:0007669"/>
    <property type="project" value="TreeGrafter"/>
</dbReference>
<dbReference type="WBParaSite" id="HDID_0001020201-mRNA-1">
    <property type="protein sequence ID" value="HDID_0001020201-mRNA-1"/>
    <property type="gene ID" value="HDID_0001020201"/>
</dbReference>
<dbReference type="PANTHER" id="PTHR24419">
    <property type="entry name" value="INTERLEUKIN-1 RECEPTOR-ASSOCIATED KINASE"/>
    <property type="match status" value="1"/>
</dbReference>
<dbReference type="GO" id="GO:0035556">
    <property type="term" value="P:intracellular signal transduction"/>
    <property type="evidence" value="ECO:0007669"/>
    <property type="project" value="TreeGrafter"/>
</dbReference>
<accession>A0A158QG90</accession>
<dbReference type="GO" id="GO:0072354">
    <property type="term" value="F:histone H3T3 kinase activity"/>
    <property type="evidence" value="ECO:0007669"/>
    <property type="project" value="TreeGrafter"/>
</dbReference>
<proteinExistence type="predicted"/>
<name>A0A158QG90_HYMDI</name>
<feature type="domain" description="Protein kinase" evidence="1">
    <location>
        <begin position="13"/>
        <end position="230"/>
    </location>
</feature>
<evidence type="ECO:0000313" key="2">
    <source>
        <dbReference type="WBParaSite" id="HDID_0001020201-mRNA-1"/>
    </source>
</evidence>
<dbReference type="InterPro" id="IPR011009">
    <property type="entry name" value="Kinase-like_dom_sf"/>
</dbReference>
<sequence>LKLAHQQTPMSFYHGVKKIGEGAYSDVFAFNKEDSVIKLIPFGGTFIFHNRKQLRVHQMLTEVIATQAVSQLNRRSVGNCTQNFVQLKGISVLTGSMPSFLLAACRVFERNGKCRGYKIGKLFFIYFKFGRLSVFAQTVLAMAVAERQLCLEHRDLHMDNVLIPGCDTDAPSSTLDGTVHQPCAGPSVSIIDFTFSRLNMSEFVTSRAVVFSNPWTLIKHSSSSRHFFLD</sequence>
<dbReference type="AlphaFoldDB" id="A0A158QG90"/>
<dbReference type="Pfam" id="PF12330">
    <property type="entry name" value="Haspin_kinase"/>
    <property type="match status" value="1"/>
</dbReference>
<dbReference type="Gene3D" id="3.30.200.20">
    <property type="entry name" value="Phosphorylase Kinase, domain 1"/>
    <property type="match status" value="1"/>
</dbReference>
<organism evidence="2">
    <name type="scientific">Hymenolepis diminuta</name>
    <name type="common">Rat tapeworm</name>
    <dbReference type="NCBI Taxonomy" id="6216"/>
    <lineage>
        <taxon>Eukaryota</taxon>
        <taxon>Metazoa</taxon>
        <taxon>Spiralia</taxon>
        <taxon>Lophotrochozoa</taxon>
        <taxon>Platyhelminthes</taxon>
        <taxon>Cestoda</taxon>
        <taxon>Eucestoda</taxon>
        <taxon>Cyclophyllidea</taxon>
        <taxon>Hymenolepididae</taxon>
        <taxon>Hymenolepis</taxon>
    </lineage>
</organism>
<dbReference type="GO" id="GO:0005524">
    <property type="term" value="F:ATP binding"/>
    <property type="evidence" value="ECO:0007669"/>
    <property type="project" value="InterPro"/>
</dbReference>
<dbReference type="PROSITE" id="PS50011">
    <property type="entry name" value="PROTEIN_KINASE_DOM"/>
    <property type="match status" value="1"/>
</dbReference>
<dbReference type="SUPFAM" id="SSF56112">
    <property type="entry name" value="Protein kinase-like (PK-like)"/>
    <property type="match status" value="1"/>
</dbReference>
<protein>
    <submittedName>
        <fullName evidence="2">Protein kinase domain-containing protein</fullName>
    </submittedName>
</protein>
<dbReference type="GO" id="GO:0000278">
    <property type="term" value="P:mitotic cell cycle"/>
    <property type="evidence" value="ECO:0007669"/>
    <property type="project" value="TreeGrafter"/>
</dbReference>
<dbReference type="PANTHER" id="PTHR24419:SF18">
    <property type="entry name" value="SERINE_THREONINE-PROTEIN KINASE HASPIN"/>
    <property type="match status" value="1"/>
</dbReference>
<dbReference type="GO" id="GO:0005634">
    <property type="term" value="C:nucleus"/>
    <property type="evidence" value="ECO:0007669"/>
    <property type="project" value="TreeGrafter"/>
</dbReference>
<dbReference type="Gene3D" id="1.10.510.10">
    <property type="entry name" value="Transferase(Phosphotransferase) domain 1"/>
    <property type="match status" value="1"/>
</dbReference>
<dbReference type="STRING" id="6216.A0A158QG90"/>
<dbReference type="InterPro" id="IPR000719">
    <property type="entry name" value="Prot_kinase_dom"/>
</dbReference>
<evidence type="ECO:0000259" key="1">
    <source>
        <dbReference type="PROSITE" id="PS50011"/>
    </source>
</evidence>